<dbReference type="Pfam" id="PF04536">
    <property type="entry name" value="TPM_phosphatase"/>
    <property type="match status" value="1"/>
</dbReference>
<evidence type="ECO:0000259" key="1">
    <source>
        <dbReference type="Pfam" id="PF04536"/>
    </source>
</evidence>
<dbReference type="InterPro" id="IPR007621">
    <property type="entry name" value="TPM_dom"/>
</dbReference>
<protein>
    <submittedName>
        <fullName evidence="2">TPM domain-containing protein</fullName>
    </submittedName>
</protein>
<dbReference type="Proteomes" id="UP000663570">
    <property type="component" value="Chromosome"/>
</dbReference>
<dbReference type="Gene3D" id="3.10.310.50">
    <property type="match status" value="1"/>
</dbReference>
<organism evidence="2 3">
    <name type="scientific">Niveibacterium microcysteis</name>
    <dbReference type="NCBI Taxonomy" id="2811415"/>
    <lineage>
        <taxon>Bacteria</taxon>
        <taxon>Pseudomonadati</taxon>
        <taxon>Pseudomonadota</taxon>
        <taxon>Betaproteobacteria</taxon>
        <taxon>Rhodocyclales</taxon>
        <taxon>Rhodocyclaceae</taxon>
        <taxon>Niveibacterium</taxon>
    </lineage>
</organism>
<proteinExistence type="predicted"/>
<feature type="domain" description="TPM" evidence="1">
    <location>
        <begin position="30"/>
        <end position="150"/>
    </location>
</feature>
<evidence type="ECO:0000313" key="3">
    <source>
        <dbReference type="Proteomes" id="UP000663570"/>
    </source>
</evidence>
<reference evidence="2 3" key="1">
    <citation type="submission" date="2021-02" db="EMBL/GenBank/DDBJ databases">
        <title>Niveibacterium changnyeongensis HC41.</title>
        <authorList>
            <person name="Kang M."/>
        </authorList>
    </citation>
    <scope>NUCLEOTIDE SEQUENCE [LARGE SCALE GENOMIC DNA]</scope>
    <source>
        <strain evidence="2 3">HC41</strain>
    </source>
</reference>
<accession>A0ABX7MB77</accession>
<sequence length="177" mass="19878">MPGSIGPQTPRPWRFIRHGLFGGRHVRRAIDDAAMKRLQSLVRESETQHSGEIRIVVEAGLPNSYLWKRLSARDRAITLFGKLRVWDTEHNNGVLIYLLLAERRIEIIADRGLDRRVSIIEWHNLLGDMRAEFAAGRFEQGLAAAVAAVGGLLRQHFPLAPGEANPNELPDVPLRLG</sequence>
<gene>
    <name evidence="2" type="ORF">JY500_07145</name>
</gene>
<dbReference type="RefSeq" id="WP_206255739.1">
    <property type="nucleotide sequence ID" value="NZ_CP071060.1"/>
</dbReference>
<evidence type="ECO:0000313" key="2">
    <source>
        <dbReference type="EMBL" id="QSI78393.1"/>
    </source>
</evidence>
<dbReference type="PANTHER" id="PTHR30373">
    <property type="entry name" value="UPF0603 PROTEIN YGCG"/>
    <property type="match status" value="1"/>
</dbReference>
<name>A0ABX7MB77_9RHOO</name>
<dbReference type="EMBL" id="CP071060">
    <property type="protein sequence ID" value="QSI78393.1"/>
    <property type="molecule type" value="Genomic_DNA"/>
</dbReference>
<dbReference type="PANTHER" id="PTHR30373:SF8">
    <property type="entry name" value="BLL7265 PROTEIN"/>
    <property type="match status" value="1"/>
</dbReference>
<keyword evidence="3" id="KW-1185">Reference proteome</keyword>